<evidence type="ECO:0000256" key="1">
    <source>
        <dbReference type="ARBA" id="ARBA00008857"/>
    </source>
</evidence>
<keyword evidence="6" id="KW-1185">Reference proteome</keyword>
<dbReference type="Gene3D" id="1.10.443.10">
    <property type="entry name" value="Intergrase catalytic core"/>
    <property type="match status" value="1"/>
</dbReference>
<keyword evidence="3" id="KW-0233">DNA recombination</keyword>
<dbReference type="PANTHER" id="PTHR30349">
    <property type="entry name" value="PHAGE INTEGRASE-RELATED"/>
    <property type="match status" value="1"/>
</dbReference>
<dbReference type="CDD" id="cd01189">
    <property type="entry name" value="INT_ICEBs1_C_like"/>
    <property type="match status" value="1"/>
</dbReference>
<dbReference type="InterPro" id="IPR002104">
    <property type="entry name" value="Integrase_catalytic"/>
</dbReference>
<comment type="caution">
    <text evidence="5">The sequence shown here is derived from an EMBL/GenBank/DDBJ whole genome shotgun (WGS) entry which is preliminary data.</text>
</comment>
<name>A0A8J3N096_9CHLR</name>
<reference evidence="5" key="1">
    <citation type="submission" date="2020-10" db="EMBL/GenBank/DDBJ databases">
        <title>Taxonomic study of unclassified bacteria belonging to the class Ktedonobacteria.</title>
        <authorList>
            <person name="Yabe S."/>
            <person name="Wang C.M."/>
            <person name="Zheng Y."/>
            <person name="Sakai Y."/>
            <person name="Cavaletti L."/>
            <person name="Monciardini P."/>
            <person name="Donadio S."/>
        </authorList>
    </citation>
    <scope>NUCLEOTIDE SEQUENCE</scope>
    <source>
        <strain evidence="5">ID150040</strain>
    </source>
</reference>
<dbReference type="GO" id="GO:0006310">
    <property type="term" value="P:DNA recombination"/>
    <property type="evidence" value="ECO:0007669"/>
    <property type="project" value="UniProtKB-KW"/>
</dbReference>
<dbReference type="InterPro" id="IPR010998">
    <property type="entry name" value="Integrase_recombinase_N"/>
</dbReference>
<dbReference type="PANTHER" id="PTHR30349:SF64">
    <property type="entry name" value="PROPHAGE INTEGRASE INTD-RELATED"/>
    <property type="match status" value="1"/>
</dbReference>
<feature type="domain" description="Tyr recombinase" evidence="4">
    <location>
        <begin position="94"/>
        <end position="294"/>
    </location>
</feature>
<dbReference type="InterPro" id="IPR013762">
    <property type="entry name" value="Integrase-like_cat_sf"/>
</dbReference>
<evidence type="ECO:0000259" key="4">
    <source>
        <dbReference type="PROSITE" id="PS51898"/>
    </source>
</evidence>
<sequence length="311" mass="34418">MSSRGAGYKPNTYTKAVYRMDAYFVPVLGHIALNKLAPGHIQKLVNKMLDQGLNPNTIREYISTLHTCLESAVKQGKIDSNPCDRVELPKKIKSKNNFLSQDEALQLLDACKDHKLFSVLVPLALATEARESELLALTWSDIDLEQGLVSINKTLTSEKQEQGEKKLAINSVTPKSESSKRVLTLPDFAIAALRSHRKQQLAAGTPNPLNLLFPSPDTGSHYWPTSVSSAFSRFARKRDFAITFHDLRHTGATLLLESGTDPKTVSERLGHSDVAFTMNIYGHVTRKMKDQSANTLNSLFTASQKGKNEAI</sequence>
<evidence type="ECO:0000256" key="2">
    <source>
        <dbReference type="ARBA" id="ARBA00023125"/>
    </source>
</evidence>
<organism evidence="5 6">
    <name type="scientific">Reticulibacter mediterranei</name>
    <dbReference type="NCBI Taxonomy" id="2778369"/>
    <lineage>
        <taxon>Bacteria</taxon>
        <taxon>Bacillati</taxon>
        <taxon>Chloroflexota</taxon>
        <taxon>Ktedonobacteria</taxon>
        <taxon>Ktedonobacterales</taxon>
        <taxon>Reticulibacteraceae</taxon>
        <taxon>Reticulibacter</taxon>
    </lineage>
</organism>
<comment type="similarity">
    <text evidence="1">Belongs to the 'phage' integrase family.</text>
</comment>
<accession>A0A8J3N096</accession>
<dbReference type="AlphaFoldDB" id="A0A8J3N096"/>
<protein>
    <recommendedName>
        <fullName evidence="4">Tyr recombinase domain-containing protein</fullName>
    </recommendedName>
</protein>
<evidence type="ECO:0000256" key="3">
    <source>
        <dbReference type="ARBA" id="ARBA00023172"/>
    </source>
</evidence>
<dbReference type="InterPro" id="IPR025269">
    <property type="entry name" value="SAM-like_dom"/>
</dbReference>
<gene>
    <name evidence="5" type="ORF">KSF_010630</name>
</gene>
<dbReference type="EMBL" id="BNJK01000001">
    <property type="protein sequence ID" value="GHO91015.1"/>
    <property type="molecule type" value="Genomic_DNA"/>
</dbReference>
<dbReference type="InterPro" id="IPR050090">
    <property type="entry name" value="Tyrosine_recombinase_XerCD"/>
</dbReference>
<evidence type="ECO:0000313" key="5">
    <source>
        <dbReference type="EMBL" id="GHO91015.1"/>
    </source>
</evidence>
<dbReference type="PROSITE" id="PS51898">
    <property type="entry name" value="TYR_RECOMBINASE"/>
    <property type="match status" value="1"/>
</dbReference>
<dbReference type="Pfam" id="PF00589">
    <property type="entry name" value="Phage_integrase"/>
    <property type="match status" value="1"/>
</dbReference>
<dbReference type="SUPFAM" id="SSF56349">
    <property type="entry name" value="DNA breaking-rejoining enzymes"/>
    <property type="match status" value="1"/>
</dbReference>
<dbReference type="Pfam" id="PF13102">
    <property type="entry name" value="Phage_int_SAM_5"/>
    <property type="match status" value="1"/>
</dbReference>
<keyword evidence="2" id="KW-0238">DNA-binding</keyword>
<evidence type="ECO:0000313" key="6">
    <source>
        <dbReference type="Proteomes" id="UP000597444"/>
    </source>
</evidence>
<dbReference type="GO" id="GO:0015074">
    <property type="term" value="P:DNA integration"/>
    <property type="evidence" value="ECO:0007669"/>
    <property type="project" value="UniProtKB-KW"/>
</dbReference>
<proteinExistence type="inferred from homology"/>
<dbReference type="GO" id="GO:0003677">
    <property type="term" value="F:DNA binding"/>
    <property type="evidence" value="ECO:0007669"/>
    <property type="project" value="UniProtKB-KW"/>
</dbReference>
<dbReference type="Proteomes" id="UP000597444">
    <property type="component" value="Unassembled WGS sequence"/>
</dbReference>
<dbReference type="Gene3D" id="1.10.150.130">
    <property type="match status" value="1"/>
</dbReference>
<dbReference type="InterPro" id="IPR011010">
    <property type="entry name" value="DNA_brk_join_enz"/>
</dbReference>